<evidence type="ECO:0000313" key="7">
    <source>
        <dbReference type="Proteomes" id="UP001596160"/>
    </source>
</evidence>
<evidence type="ECO:0000256" key="2">
    <source>
        <dbReference type="ARBA" id="ARBA00023125"/>
    </source>
</evidence>
<evidence type="ECO:0000313" key="6">
    <source>
        <dbReference type="EMBL" id="MFC5154143.1"/>
    </source>
</evidence>
<dbReference type="PANTHER" id="PTHR43214">
    <property type="entry name" value="TWO-COMPONENT RESPONSE REGULATOR"/>
    <property type="match status" value="1"/>
</dbReference>
<dbReference type="PROSITE" id="PS50043">
    <property type="entry name" value="HTH_LUXR_2"/>
    <property type="match status" value="1"/>
</dbReference>
<accession>A0ABW0AKA6</accession>
<dbReference type="Pfam" id="PF00196">
    <property type="entry name" value="GerE"/>
    <property type="match status" value="1"/>
</dbReference>
<evidence type="ECO:0000256" key="4">
    <source>
        <dbReference type="SAM" id="MobiDB-lite"/>
    </source>
</evidence>
<dbReference type="InterPro" id="IPR039420">
    <property type="entry name" value="WalR-like"/>
</dbReference>
<name>A0ABW0AKA6_9ACTN</name>
<proteinExistence type="predicted"/>
<dbReference type="InterPro" id="IPR000792">
    <property type="entry name" value="Tscrpt_reg_LuxR_C"/>
</dbReference>
<dbReference type="RefSeq" id="WP_344480515.1">
    <property type="nucleotide sequence ID" value="NZ_BAAASB010000014.1"/>
</dbReference>
<reference evidence="7" key="1">
    <citation type="journal article" date="2019" name="Int. J. Syst. Evol. Microbiol.">
        <title>The Global Catalogue of Microorganisms (GCM) 10K type strain sequencing project: providing services to taxonomists for standard genome sequencing and annotation.</title>
        <authorList>
            <consortium name="The Broad Institute Genomics Platform"/>
            <consortium name="The Broad Institute Genome Sequencing Center for Infectious Disease"/>
            <person name="Wu L."/>
            <person name="Ma J."/>
        </authorList>
    </citation>
    <scope>NUCLEOTIDE SEQUENCE [LARGE SCALE GENOMIC DNA]</scope>
    <source>
        <strain evidence="7">PCU 266</strain>
    </source>
</reference>
<dbReference type="Gene3D" id="3.40.50.2300">
    <property type="match status" value="1"/>
</dbReference>
<feature type="domain" description="HTH luxR-type" evidence="5">
    <location>
        <begin position="170"/>
        <end position="235"/>
    </location>
</feature>
<gene>
    <name evidence="6" type="ORF">ACFPRH_20620</name>
</gene>
<feature type="region of interest" description="Disordered" evidence="4">
    <location>
        <begin position="1"/>
        <end position="27"/>
    </location>
</feature>
<evidence type="ECO:0000259" key="5">
    <source>
        <dbReference type="PROSITE" id="PS50043"/>
    </source>
</evidence>
<sequence>MPQPADPTTESSPPDTGPPQRRQPTGTENLITVEIRADDLVSQTGMTSLLRSSPKIRIQNKSDGPAAVIVLVVDALDDARLDALRTIRRTTSAHLMLVVTHLEAHQIAEAAECGVLGILRRGQITSHHQLVDAVKTVGAGLGYLPADLQGALLGQIGRLYQSHRQSEALTVFALMKLSHREQEVLRDLSHGHEITEIAERQNFSVRTVKYTLHGVTGRYQLRNRTHAVGMALRKGLI</sequence>
<protein>
    <submittedName>
        <fullName evidence="6">Response regulator transcription factor</fullName>
    </submittedName>
</protein>
<keyword evidence="1" id="KW-0805">Transcription regulation</keyword>
<dbReference type="EMBL" id="JBHSKP010000013">
    <property type="protein sequence ID" value="MFC5154143.1"/>
    <property type="molecule type" value="Genomic_DNA"/>
</dbReference>
<dbReference type="InterPro" id="IPR016032">
    <property type="entry name" value="Sig_transdc_resp-reg_C-effctor"/>
</dbReference>
<evidence type="ECO:0000256" key="3">
    <source>
        <dbReference type="ARBA" id="ARBA00023163"/>
    </source>
</evidence>
<dbReference type="SUPFAM" id="SSF46894">
    <property type="entry name" value="C-terminal effector domain of the bipartite response regulators"/>
    <property type="match status" value="1"/>
</dbReference>
<comment type="caution">
    <text evidence="6">The sequence shown here is derived from an EMBL/GenBank/DDBJ whole genome shotgun (WGS) entry which is preliminary data.</text>
</comment>
<keyword evidence="3" id="KW-0804">Transcription</keyword>
<keyword evidence="2" id="KW-0238">DNA-binding</keyword>
<dbReference type="PANTHER" id="PTHR43214:SF24">
    <property type="entry name" value="TRANSCRIPTIONAL REGULATORY PROTEIN NARL-RELATED"/>
    <property type="match status" value="1"/>
</dbReference>
<evidence type="ECO:0000256" key="1">
    <source>
        <dbReference type="ARBA" id="ARBA00023015"/>
    </source>
</evidence>
<organism evidence="6 7">
    <name type="scientific">Streptomyces amakusaensis</name>
    <dbReference type="NCBI Taxonomy" id="67271"/>
    <lineage>
        <taxon>Bacteria</taxon>
        <taxon>Bacillati</taxon>
        <taxon>Actinomycetota</taxon>
        <taxon>Actinomycetes</taxon>
        <taxon>Kitasatosporales</taxon>
        <taxon>Streptomycetaceae</taxon>
        <taxon>Streptomyces</taxon>
    </lineage>
</organism>
<keyword evidence="7" id="KW-1185">Reference proteome</keyword>
<feature type="compositionally biased region" description="Polar residues" evidence="4">
    <location>
        <begin position="1"/>
        <end position="14"/>
    </location>
</feature>
<dbReference type="SMART" id="SM00421">
    <property type="entry name" value="HTH_LUXR"/>
    <property type="match status" value="1"/>
</dbReference>
<dbReference type="Proteomes" id="UP001596160">
    <property type="component" value="Unassembled WGS sequence"/>
</dbReference>